<dbReference type="VEuPathDB" id="FungiDB:PV06_03028"/>
<reference evidence="2 3" key="1">
    <citation type="submission" date="2015-01" db="EMBL/GenBank/DDBJ databases">
        <title>The Genome Sequence of Exophiala oligosperma CBS72588.</title>
        <authorList>
            <consortium name="The Broad Institute Genomics Platform"/>
            <person name="Cuomo C."/>
            <person name="de Hoog S."/>
            <person name="Gorbushina A."/>
            <person name="Stielow B."/>
            <person name="Teixiera M."/>
            <person name="Abouelleil A."/>
            <person name="Chapman S.B."/>
            <person name="Priest M."/>
            <person name="Young S.K."/>
            <person name="Wortman J."/>
            <person name="Nusbaum C."/>
            <person name="Birren B."/>
        </authorList>
    </citation>
    <scope>NUCLEOTIDE SEQUENCE [LARGE SCALE GENOMIC DNA]</scope>
    <source>
        <strain evidence="2 3">CBS 72588</strain>
    </source>
</reference>
<evidence type="ECO:0000313" key="3">
    <source>
        <dbReference type="Proteomes" id="UP000053342"/>
    </source>
</evidence>
<accession>A0A0D2DP19</accession>
<proteinExistence type="predicted"/>
<feature type="compositionally biased region" description="Basic and acidic residues" evidence="1">
    <location>
        <begin position="50"/>
        <end position="68"/>
    </location>
</feature>
<dbReference type="OrthoDB" id="4117363at2759"/>
<dbReference type="Proteomes" id="UP000053342">
    <property type="component" value="Unassembled WGS sequence"/>
</dbReference>
<evidence type="ECO:0000313" key="2">
    <source>
        <dbReference type="EMBL" id="KIW44568.1"/>
    </source>
</evidence>
<name>A0A0D2DP19_9EURO</name>
<dbReference type="AlphaFoldDB" id="A0A0D2DP19"/>
<feature type="region of interest" description="Disordered" evidence="1">
    <location>
        <begin position="37"/>
        <end position="68"/>
    </location>
</feature>
<dbReference type="GeneID" id="27355102"/>
<feature type="region of interest" description="Disordered" evidence="1">
    <location>
        <begin position="1"/>
        <end position="22"/>
    </location>
</feature>
<sequence>MHFSGHKTTQQEGAEFQPRRHSLRDLQARAYAKWVLETSKPRKHHTSSFEAERARRHSANEEDVIMRT</sequence>
<dbReference type="RefSeq" id="XP_016264784.1">
    <property type="nucleotide sequence ID" value="XM_016403779.1"/>
</dbReference>
<gene>
    <name evidence="2" type="ORF">PV06_03028</name>
</gene>
<dbReference type="HOGENOM" id="CLU_2775951_0_0_1"/>
<dbReference type="EMBL" id="KN847334">
    <property type="protein sequence ID" value="KIW44568.1"/>
    <property type="molecule type" value="Genomic_DNA"/>
</dbReference>
<organism evidence="2 3">
    <name type="scientific">Exophiala oligosperma</name>
    <dbReference type="NCBI Taxonomy" id="215243"/>
    <lineage>
        <taxon>Eukaryota</taxon>
        <taxon>Fungi</taxon>
        <taxon>Dikarya</taxon>
        <taxon>Ascomycota</taxon>
        <taxon>Pezizomycotina</taxon>
        <taxon>Eurotiomycetes</taxon>
        <taxon>Chaetothyriomycetidae</taxon>
        <taxon>Chaetothyriales</taxon>
        <taxon>Herpotrichiellaceae</taxon>
        <taxon>Exophiala</taxon>
    </lineage>
</organism>
<keyword evidence="3" id="KW-1185">Reference proteome</keyword>
<evidence type="ECO:0000256" key="1">
    <source>
        <dbReference type="SAM" id="MobiDB-lite"/>
    </source>
</evidence>
<protein>
    <submittedName>
        <fullName evidence="2">Uncharacterized protein</fullName>
    </submittedName>
</protein>
<feature type="compositionally biased region" description="Polar residues" evidence="1">
    <location>
        <begin position="1"/>
        <end position="12"/>
    </location>
</feature>